<evidence type="ECO:0000313" key="8">
    <source>
        <dbReference type="Proteomes" id="UP000005666"/>
    </source>
</evidence>
<dbReference type="Proteomes" id="UP000005666">
    <property type="component" value="Chromosome 9"/>
</dbReference>
<dbReference type="InterPro" id="IPR011004">
    <property type="entry name" value="Trimer_LpxA-like_sf"/>
</dbReference>
<keyword evidence="4" id="KW-0206">Cytoskeleton</keyword>
<dbReference type="GeneID" id="11534350"/>
<sequence length="205" mass="23234">MEHQLVEIEEFNLISKLSLIKSLDKVHFHGFCVINESVLIESDVKLKPSYNRSQGNRLIYTISFGYMCYLDRGCIITPPIIGYELIANNVTKKRVPLCSPMKFQSYIYIGKSSLINCIEIGSYVLIYNNVTLGRGSKIGNCVVIDEQVTIPDKTIIPSYSFVFKTLKKAGEGFKIVTLPIGIKNKIKEQFKRRYLGLPITISDII</sequence>
<keyword evidence="2" id="KW-0963">Cytoplasm</keyword>
<reference evidence="7 8" key="1">
    <citation type="journal article" date="2011" name="Proc. Natl. Acad. Sci. U.S.A.">
        <title>Evolutionary erosion of yeast sex chromosomes by mating-type switching accidents.</title>
        <authorList>
            <person name="Gordon J.L."/>
            <person name="Armisen D."/>
            <person name="Proux-Wera E."/>
            <person name="Oheigeartaigh S.S."/>
            <person name="Byrne K.P."/>
            <person name="Wolfe K.H."/>
        </authorList>
    </citation>
    <scope>NUCLEOTIDE SEQUENCE [LARGE SCALE GENOMIC DNA]</scope>
    <source>
        <strain evidence="8">ATCC 24235 / CBS 4417 / NBRC 1672 / NRRL Y-8282 / UCD 70-5</strain>
    </source>
</reference>
<dbReference type="AlphaFoldDB" id="G8BXV2"/>
<dbReference type="InterPro" id="IPR047125">
    <property type="entry name" value="DCTN5"/>
</dbReference>
<evidence type="ECO:0000256" key="5">
    <source>
        <dbReference type="ARBA" id="ARBA00034706"/>
    </source>
</evidence>
<dbReference type="GO" id="GO:0016740">
    <property type="term" value="F:transferase activity"/>
    <property type="evidence" value="ECO:0007669"/>
    <property type="project" value="UniProtKB-KW"/>
</dbReference>
<accession>G8BXV2</accession>
<evidence type="ECO:0000256" key="3">
    <source>
        <dbReference type="ARBA" id="ARBA00022679"/>
    </source>
</evidence>
<dbReference type="Gene3D" id="2.160.10.10">
    <property type="entry name" value="Hexapeptide repeat proteins"/>
    <property type="match status" value="1"/>
</dbReference>
<keyword evidence="3" id="KW-0808">Transferase</keyword>
<dbReference type="GO" id="GO:0005869">
    <property type="term" value="C:dynactin complex"/>
    <property type="evidence" value="ECO:0007669"/>
    <property type="project" value="TreeGrafter"/>
</dbReference>
<dbReference type="STRING" id="1071381.G8BXV2"/>
<dbReference type="RefSeq" id="XP_003687164.1">
    <property type="nucleotide sequence ID" value="XM_003687116.1"/>
</dbReference>
<gene>
    <name evidence="7" type="primary">TPHA0I02260</name>
    <name evidence="7" type="ordered locus">TPHA_0I02260</name>
</gene>
<dbReference type="eggNOG" id="KOG3121">
    <property type="taxonomic scope" value="Eukaryota"/>
</dbReference>
<dbReference type="PANTHER" id="PTHR46126:SF1">
    <property type="entry name" value="DYNACTIN SUBUNIT 5"/>
    <property type="match status" value="1"/>
</dbReference>
<dbReference type="SUPFAM" id="SSF51161">
    <property type="entry name" value="Trimeric LpxA-like enzymes"/>
    <property type="match status" value="1"/>
</dbReference>
<dbReference type="InterPro" id="IPR018357">
    <property type="entry name" value="Hexapep_transf_CS"/>
</dbReference>
<comment type="similarity">
    <text evidence="5">Belongs to the dynactin subunits 5/6 family. Dynactin subunit 5 subfamily.</text>
</comment>
<evidence type="ECO:0000256" key="4">
    <source>
        <dbReference type="ARBA" id="ARBA00023212"/>
    </source>
</evidence>
<dbReference type="PROSITE" id="PS00101">
    <property type="entry name" value="HEXAPEP_TRANSFERASES"/>
    <property type="match status" value="1"/>
</dbReference>
<evidence type="ECO:0000256" key="1">
    <source>
        <dbReference type="ARBA" id="ARBA00004245"/>
    </source>
</evidence>
<organism evidence="7 8">
    <name type="scientific">Tetrapisispora phaffii (strain ATCC 24235 / CBS 4417 / NBRC 1672 / NRRL Y-8282 / UCD 70-5)</name>
    <name type="common">Yeast</name>
    <name type="synonym">Fabospora phaffii</name>
    <dbReference type="NCBI Taxonomy" id="1071381"/>
    <lineage>
        <taxon>Eukaryota</taxon>
        <taxon>Fungi</taxon>
        <taxon>Dikarya</taxon>
        <taxon>Ascomycota</taxon>
        <taxon>Saccharomycotina</taxon>
        <taxon>Saccharomycetes</taxon>
        <taxon>Saccharomycetales</taxon>
        <taxon>Saccharomycetaceae</taxon>
        <taxon>Tetrapisispora</taxon>
    </lineage>
</organism>
<comment type="subcellular location">
    <subcellularLocation>
        <location evidence="1">Cytoplasm</location>
        <location evidence="1">Cytoskeleton</location>
    </subcellularLocation>
</comment>
<dbReference type="EMBL" id="HE612864">
    <property type="protein sequence ID" value="CCE64730.1"/>
    <property type="molecule type" value="Genomic_DNA"/>
</dbReference>
<dbReference type="KEGG" id="tpf:TPHA_0I02260"/>
<proteinExistence type="inferred from homology"/>
<evidence type="ECO:0000256" key="2">
    <source>
        <dbReference type="ARBA" id="ARBA00022490"/>
    </source>
</evidence>
<keyword evidence="8" id="KW-1185">Reference proteome</keyword>
<dbReference type="OrthoDB" id="417208at2759"/>
<evidence type="ECO:0000256" key="6">
    <source>
        <dbReference type="ARBA" id="ARBA00034865"/>
    </source>
</evidence>
<protein>
    <recommendedName>
        <fullName evidence="6">Dynactin subunit 5</fullName>
    </recommendedName>
</protein>
<dbReference type="OMA" id="WCKQEYL"/>
<evidence type="ECO:0000313" key="7">
    <source>
        <dbReference type="EMBL" id="CCE64730.1"/>
    </source>
</evidence>
<dbReference type="PANTHER" id="PTHR46126">
    <property type="entry name" value="DYNACTIN SUBUNIT 5"/>
    <property type="match status" value="1"/>
</dbReference>
<dbReference type="HOGENOM" id="CLU_088622_1_0_1"/>
<name>G8BXV2_TETPH</name>